<keyword evidence="1" id="KW-0472">Membrane</keyword>
<protein>
    <submittedName>
        <fullName evidence="2">Uncharacterized protein</fullName>
    </submittedName>
</protein>
<keyword evidence="1" id="KW-1133">Transmembrane helix</keyword>
<comment type="caution">
    <text evidence="2">The sequence shown here is derived from an EMBL/GenBank/DDBJ whole genome shotgun (WGS) entry which is preliminary data.</text>
</comment>
<evidence type="ECO:0000256" key="1">
    <source>
        <dbReference type="SAM" id="Phobius"/>
    </source>
</evidence>
<dbReference type="EMBL" id="QOQD01000002">
    <property type="protein sequence ID" value="RCL74337.1"/>
    <property type="molecule type" value="Genomic_DNA"/>
</dbReference>
<dbReference type="AlphaFoldDB" id="A0A368DR78"/>
<keyword evidence="1" id="KW-0812">Transmembrane</keyword>
<feature type="transmembrane region" description="Helical" evidence="1">
    <location>
        <begin position="6"/>
        <end position="22"/>
    </location>
</feature>
<dbReference type="Proteomes" id="UP000253570">
    <property type="component" value="Unassembled WGS sequence"/>
</dbReference>
<proteinExistence type="predicted"/>
<accession>A0A368DR78</accession>
<feature type="transmembrane region" description="Helical" evidence="1">
    <location>
        <begin position="42"/>
        <end position="65"/>
    </location>
</feature>
<organism evidence="2 3">
    <name type="scientific">PS1 clade bacterium</name>
    <dbReference type="NCBI Taxonomy" id="2175152"/>
    <lineage>
        <taxon>Bacteria</taxon>
        <taxon>Pseudomonadati</taxon>
        <taxon>Pseudomonadota</taxon>
        <taxon>Alphaproteobacteria</taxon>
        <taxon>PS1 clade</taxon>
    </lineage>
</organism>
<reference evidence="2 3" key="1">
    <citation type="journal article" date="2018" name="Microbiome">
        <title>Fine metagenomic profile of the Mediterranean stratified and mixed water columns revealed by assembly and recruitment.</title>
        <authorList>
            <person name="Haro-Moreno J.M."/>
            <person name="Lopez-Perez M."/>
            <person name="De La Torre J.R."/>
            <person name="Picazo A."/>
            <person name="Camacho A."/>
            <person name="Rodriguez-Valera F."/>
        </authorList>
    </citation>
    <scope>NUCLEOTIDE SEQUENCE [LARGE SCALE GENOMIC DNA]</scope>
    <source>
        <strain evidence="2">MED-G57</strain>
    </source>
</reference>
<name>A0A368DR78_9PROT</name>
<evidence type="ECO:0000313" key="3">
    <source>
        <dbReference type="Proteomes" id="UP000253570"/>
    </source>
</evidence>
<gene>
    <name evidence="2" type="ORF">DBW71_01020</name>
</gene>
<sequence>MTTELKYTLIFYLMFFISGFIFHKINSRKAQDKPDSFILNKIASISGIILIISFACAITMTVITVTKFFN</sequence>
<evidence type="ECO:0000313" key="2">
    <source>
        <dbReference type="EMBL" id="RCL74337.1"/>
    </source>
</evidence>